<dbReference type="AlphaFoldDB" id="A0A1I2VPZ6"/>
<dbReference type="EMBL" id="FOOQ01000006">
    <property type="protein sequence ID" value="SFG91308.1"/>
    <property type="molecule type" value="Genomic_DNA"/>
</dbReference>
<evidence type="ECO:0000313" key="2">
    <source>
        <dbReference type="Proteomes" id="UP000198876"/>
    </source>
</evidence>
<dbReference type="PROSITE" id="PS51257">
    <property type="entry name" value="PROKAR_LIPOPROTEIN"/>
    <property type="match status" value="1"/>
</dbReference>
<dbReference type="Gene3D" id="2.50.20.20">
    <property type="match status" value="1"/>
</dbReference>
<evidence type="ECO:0000313" key="1">
    <source>
        <dbReference type="EMBL" id="SFG91308.1"/>
    </source>
</evidence>
<organism evidence="1 2">
    <name type="scientific">Halopelagius inordinatus</name>
    <dbReference type="NCBI Taxonomy" id="553467"/>
    <lineage>
        <taxon>Archaea</taxon>
        <taxon>Methanobacteriati</taxon>
        <taxon>Methanobacteriota</taxon>
        <taxon>Stenosarchaea group</taxon>
        <taxon>Halobacteria</taxon>
        <taxon>Halobacteriales</taxon>
        <taxon>Haloferacaceae</taxon>
    </lineage>
</organism>
<dbReference type="Proteomes" id="UP000198876">
    <property type="component" value="Unassembled WGS sequence"/>
</dbReference>
<evidence type="ECO:0008006" key="3">
    <source>
        <dbReference type="Google" id="ProtNLM"/>
    </source>
</evidence>
<keyword evidence="2" id="KW-1185">Reference proteome</keyword>
<reference evidence="2" key="1">
    <citation type="submission" date="2016-10" db="EMBL/GenBank/DDBJ databases">
        <authorList>
            <person name="Varghese N."/>
            <person name="Submissions S."/>
        </authorList>
    </citation>
    <scope>NUCLEOTIDE SEQUENCE [LARGE SCALE GENOMIC DNA]</scope>
    <source>
        <strain evidence="2">CGMCC 1.7739</strain>
    </source>
</reference>
<proteinExistence type="predicted"/>
<accession>A0A1I2VPZ6</accession>
<dbReference type="RefSeq" id="WP_143095524.1">
    <property type="nucleotide sequence ID" value="NZ_FOOQ01000006.1"/>
</dbReference>
<protein>
    <recommendedName>
        <fullName evidence="3">Outer membrane lipoprotein-sorting protein</fullName>
    </recommendedName>
</protein>
<dbReference type="STRING" id="553467.SAMN04488063_3267"/>
<gene>
    <name evidence="1" type="ORF">SAMN04488063_3267</name>
</gene>
<dbReference type="OrthoDB" id="235527at2157"/>
<sequence>MQTRFPAAVVALLLVLSGCVALPGGQPPSDERAVDERERVTSALDSVSTYRFTVDGTVSASDGDRTRIVDVSGEGVVDRRRQRMLSNATADGTTRSRYLDGYTSYAECPEWGGWGVDNASESTAWFYLTPLGRQVTLVRESNVYWGGNETLDGTRTSVLVAHPSKETLTSLPDIGRTTQTDLSRASIENATVRLWVDSETARPVKSDLRIDLSTGEASGTVEVTVRYHSYDEPATVSLPASTRTDRYELGCPG</sequence>
<name>A0A1I2VPZ6_9EURY</name>